<dbReference type="PROSITE" id="PS51257">
    <property type="entry name" value="PROKAR_LIPOPROTEIN"/>
    <property type="match status" value="1"/>
</dbReference>
<organism evidence="3 4">
    <name type="scientific">Geoglobus acetivorans</name>
    <dbReference type="NCBI Taxonomy" id="565033"/>
    <lineage>
        <taxon>Archaea</taxon>
        <taxon>Methanobacteriati</taxon>
        <taxon>Methanobacteriota</taxon>
        <taxon>Archaeoglobi</taxon>
        <taxon>Archaeoglobales</taxon>
        <taxon>Archaeoglobaceae</taxon>
        <taxon>Geoglobus</taxon>
    </lineage>
</organism>
<dbReference type="InterPro" id="IPR036280">
    <property type="entry name" value="Multihaem_cyt_sf"/>
</dbReference>
<proteinExistence type="predicted"/>
<dbReference type="RefSeq" id="WP_346297712.1">
    <property type="nucleotide sequence ID" value="NZ_CP087714.1"/>
</dbReference>
<evidence type="ECO:0000313" key="3">
    <source>
        <dbReference type="EMBL" id="XAT64846.1"/>
    </source>
</evidence>
<dbReference type="PANTHER" id="PTHR35038">
    <property type="entry name" value="DISSIMILATORY SULFITE REDUCTASE SIRA"/>
    <property type="match status" value="1"/>
</dbReference>
<feature type="compositionally biased region" description="Pro residues" evidence="2">
    <location>
        <begin position="30"/>
        <end position="44"/>
    </location>
</feature>
<dbReference type="InterPro" id="IPR051829">
    <property type="entry name" value="Multiheme_Cytochr_ET"/>
</dbReference>
<dbReference type="PANTHER" id="PTHR35038:SF10">
    <property type="entry name" value="HIGH-MOLECULAR-WEIGHT CYTOCHROME C"/>
    <property type="match status" value="1"/>
</dbReference>
<dbReference type="EMBL" id="CP087714">
    <property type="protein sequence ID" value="XAT64846.1"/>
    <property type="molecule type" value="Genomic_DNA"/>
</dbReference>
<dbReference type="GeneID" id="90448370"/>
<evidence type="ECO:0000256" key="1">
    <source>
        <dbReference type="ARBA" id="ARBA00022729"/>
    </source>
</evidence>
<dbReference type="SUPFAM" id="SSF48695">
    <property type="entry name" value="Multiheme cytochromes"/>
    <property type="match status" value="1"/>
</dbReference>
<accession>A0ABZ3H5N3</accession>
<keyword evidence="1" id="KW-0732">Signal</keyword>
<dbReference type="Gene3D" id="1.20.140.10">
    <property type="entry name" value="Butyryl-CoA Dehydrogenase, subunit A, domain 3"/>
    <property type="match status" value="1"/>
</dbReference>
<dbReference type="Proteomes" id="UP001492541">
    <property type="component" value="Chromosome"/>
</dbReference>
<dbReference type="Gene3D" id="1.10.1130.10">
    <property type="entry name" value="Flavocytochrome C3, Chain A"/>
    <property type="match status" value="1"/>
</dbReference>
<evidence type="ECO:0000313" key="4">
    <source>
        <dbReference type="Proteomes" id="UP001492541"/>
    </source>
</evidence>
<gene>
    <name evidence="3" type="ORF">LPQ35_01755</name>
</gene>
<protein>
    <submittedName>
        <fullName evidence="3">Ammonia-forming cytochrome c nitrite reductase subunit c552</fullName>
    </submittedName>
</protein>
<feature type="region of interest" description="Disordered" evidence="2">
    <location>
        <begin position="23"/>
        <end position="45"/>
    </location>
</feature>
<dbReference type="InterPro" id="IPR003321">
    <property type="entry name" value="Cyt_c552"/>
</dbReference>
<evidence type="ECO:0000256" key="2">
    <source>
        <dbReference type="SAM" id="MobiDB-lite"/>
    </source>
</evidence>
<keyword evidence="4" id="KW-1185">Reference proteome</keyword>
<name>A0ABZ3H5N3_GEOAI</name>
<reference evidence="3 4" key="1">
    <citation type="submission" date="2021-11" db="EMBL/GenBank/DDBJ databases">
        <title>Whole genome of Geoglobus acetivorans.</title>
        <authorList>
            <person name="Liu D."/>
        </authorList>
    </citation>
    <scope>NUCLEOTIDE SEQUENCE [LARGE SCALE GENOMIC DNA]</scope>
    <source>
        <strain evidence="3 4">SBH6</strain>
    </source>
</reference>
<sequence length="457" mass="50883">MRGRYLVILLVVLAVVFAGCSQQEEKTAPTPTPTPEKTPTPVPTPDIEKIKQKAVEDAVHELMVSALNLHYDNPNTPEVEGVNVNPEFGCSGCHFSKEAVPRMEEWGRSAHGGHVLEVKEEDVTKAVTEEDAPAWVHYDFKQPNRQPCQKCHTSTGFRNFVSDPENYNPENNTFLLTGQQKEFLYCWACHKVEDGSFELRNPGRFARVAEYSEPADRISAVPDLGESNLCMVCHSGRSSGAAIKSAEEIKGKHFGAFNSHYLAAGGIIFRTLPYEFEGRDYVSSNPHASIEGLCTACHMSNADHTFEAVEVKNGAVVDIKAYDTLCKKCHGDDKNALISTINERKSQYESALKTIEKLLAEKGIYYDGERYPYFYGTPNAEEHTFANAFKDWPSKDILGAAYNLNLLAREPGAFVHNPEYVKQIIYDTIDFLDDGVLNKSAEKSVPEDVKAFIQGAR</sequence>
<dbReference type="Pfam" id="PF02335">
    <property type="entry name" value="Cytochrom_C552"/>
    <property type="match status" value="1"/>
</dbReference>